<evidence type="ECO:0000256" key="2">
    <source>
        <dbReference type="SAM" id="SignalP"/>
    </source>
</evidence>
<sequence>MASPSLSLVLIAIILSGVLAQTIGRASPARQSIPTSSSSWQPTASITYTPPKSQRLGNLTPEAPKVLQPVSSAEVATLAPTLIASSSTTIEQQTLSPESSPSPTFRSKTAIWQFLQTKPPEALFSAESADPAVLVSISTTLTSTVGPTIEQQILSTGPVPQSTSEAGRVLGASTTTSAAQQSSTDDARPQHGPQPGALPVTSSPDGAALSTTTTDTVSSPATTTTRHKGFANGWVIYRPQHLSAVSAPDEAEAPSSVTDLHGLAFQAQSSVATSNSVVIALHDSLPTSTVAHNKEPASITAAYSVATQPSPLPGVLLPDSQASKPGLQVLTLQGQPVTVEAGRVILQSQTIPLGSALVLGSGTQTTVLAMKTKSMGGLEVVVGSATAFISALPAAQTTVTTAQSAVLTTYGQTISQIGSQFVIGSKTLAIGASITIGTSSLATVALVTDKEGKTELIVNGVTATLPRKQTASETLSLTTVTRENGAVFTSSILVPVGDESVVTSSLLGPTDISLRPLYTTDRQGRSQLVAQRTTDSLSSSTGIGGYVIYGIGPRSTTSSVVDASATVSTTKGVMAASPAPVLGEAATRASLWPLQAGAGLLTLLIVYL</sequence>
<feature type="compositionally biased region" description="Low complexity" evidence="1">
    <location>
        <begin position="172"/>
        <end position="184"/>
    </location>
</feature>
<feature type="region of interest" description="Disordered" evidence="1">
    <location>
        <begin position="154"/>
        <end position="225"/>
    </location>
</feature>
<feature type="compositionally biased region" description="Low complexity" evidence="1">
    <location>
        <begin position="207"/>
        <end position="224"/>
    </location>
</feature>
<evidence type="ECO:0000313" key="3">
    <source>
        <dbReference type="EMBL" id="QIW97283.1"/>
    </source>
</evidence>
<name>A0A6H0XRC6_9PEZI</name>
<feature type="compositionally biased region" description="Polar residues" evidence="1">
    <location>
        <begin position="29"/>
        <end position="57"/>
    </location>
</feature>
<dbReference type="AlphaFoldDB" id="A0A6H0XRC6"/>
<feature type="compositionally biased region" description="Polar residues" evidence="1">
    <location>
        <begin position="154"/>
        <end position="165"/>
    </location>
</feature>
<evidence type="ECO:0000256" key="1">
    <source>
        <dbReference type="SAM" id="MobiDB-lite"/>
    </source>
</evidence>
<evidence type="ECO:0000313" key="4">
    <source>
        <dbReference type="Proteomes" id="UP000503462"/>
    </source>
</evidence>
<feature type="signal peptide" evidence="2">
    <location>
        <begin position="1"/>
        <end position="20"/>
    </location>
</feature>
<feature type="chain" id="PRO_5026217395" evidence="2">
    <location>
        <begin position="21"/>
        <end position="608"/>
    </location>
</feature>
<keyword evidence="2" id="KW-0732">Signal</keyword>
<reference evidence="3 4" key="1">
    <citation type="journal article" date="2016" name="Sci. Rep.">
        <title>Peltaster fructicola genome reveals evolution from an invasive phytopathogen to an ectophytic parasite.</title>
        <authorList>
            <person name="Xu C."/>
            <person name="Chen H."/>
            <person name="Gleason M.L."/>
            <person name="Xu J.R."/>
            <person name="Liu H."/>
            <person name="Zhang R."/>
            <person name="Sun G."/>
        </authorList>
    </citation>
    <scope>NUCLEOTIDE SEQUENCE [LARGE SCALE GENOMIC DNA]</scope>
    <source>
        <strain evidence="3 4">LNHT1506</strain>
    </source>
</reference>
<feature type="region of interest" description="Disordered" evidence="1">
    <location>
        <begin position="26"/>
        <end position="59"/>
    </location>
</feature>
<dbReference type="OrthoDB" id="3944128at2759"/>
<keyword evidence="4" id="KW-1185">Reference proteome</keyword>
<accession>A0A6H0XRC6</accession>
<organism evidence="3 4">
    <name type="scientific">Peltaster fructicola</name>
    <dbReference type="NCBI Taxonomy" id="286661"/>
    <lineage>
        <taxon>Eukaryota</taxon>
        <taxon>Fungi</taxon>
        <taxon>Dikarya</taxon>
        <taxon>Ascomycota</taxon>
        <taxon>Pezizomycotina</taxon>
        <taxon>Dothideomycetes</taxon>
        <taxon>Dothideomycetes incertae sedis</taxon>
        <taxon>Peltaster</taxon>
    </lineage>
</organism>
<gene>
    <name evidence="3" type="ORF">AMS68_002801</name>
</gene>
<dbReference type="EMBL" id="CP051140">
    <property type="protein sequence ID" value="QIW97283.1"/>
    <property type="molecule type" value="Genomic_DNA"/>
</dbReference>
<dbReference type="Proteomes" id="UP000503462">
    <property type="component" value="Chromosome 2"/>
</dbReference>
<protein>
    <submittedName>
        <fullName evidence="3">Uncharacterized protein</fullName>
    </submittedName>
</protein>
<proteinExistence type="predicted"/>